<sequence length="96" mass="10860">MTEFAASRAPRRLFRALRLGNDTAGLVKKNGAGRRQPHHSLRALKKPDAQITLDLLDLLRHGWRRDPEDLRRATEMQKLGHCDEVAELTDIHGGLC</sequence>
<dbReference type="Proteomes" id="UP001143370">
    <property type="component" value="Unassembled WGS sequence"/>
</dbReference>
<gene>
    <name evidence="1" type="ORF">GCM10017643_34530</name>
</gene>
<proteinExistence type="predicted"/>
<reference evidence="1" key="2">
    <citation type="submission" date="2023-01" db="EMBL/GenBank/DDBJ databases">
        <authorList>
            <person name="Sun Q."/>
            <person name="Evtushenko L."/>
        </authorList>
    </citation>
    <scope>NUCLEOTIDE SEQUENCE</scope>
    <source>
        <strain evidence="1">VKM B-2484</strain>
    </source>
</reference>
<name>A0A9W6J9E5_9HYPH</name>
<dbReference type="EMBL" id="BSFJ01000025">
    <property type="protein sequence ID" value="GLK73336.1"/>
    <property type="molecule type" value="Genomic_DNA"/>
</dbReference>
<reference evidence="1" key="1">
    <citation type="journal article" date="2014" name="Int. J. Syst. Evol. Microbiol.">
        <title>Complete genome sequence of Corynebacterium casei LMG S-19264T (=DSM 44701T), isolated from a smear-ripened cheese.</title>
        <authorList>
            <consortium name="US DOE Joint Genome Institute (JGI-PGF)"/>
            <person name="Walter F."/>
            <person name="Albersmeier A."/>
            <person name="Kalinowski J."/>
            <person name="Ruckert C."/>
        </authorList>
    </citation>
    <scope>NUCLEOTIDE SEQUENCE</scope>
    <source>
        <strain evidence="1">VKM B-2484</strain>
    </source>
</reference>
<dbReference type="AlphaFoldDB" id="A0A9W6J9E5"/>
<evidence type="ECO:0000313" key="1">
    <source>
        <dbReference type="EMBL" id="GLK73336.1"/>
    </source>
</evidence>
<organism evidence="1 2">
    <name type="scientific">Ancylobacter dichloromethanicus</name>
    <dbReference type="NCBI Taxonomy" id="518825"/>
    <lineage>
        <taxon>Bacteria</taxon>
        <taxon>Pseudomonadati</taxon>
        <taxon>Pseudomonadota</taxon>
        <taxon>Alphaproteobacteria</taxon>
        <taxon>Hyphomicrobiales</taxon>
        <taxon>Xanthobacteraceae</taxon>
        <taxon>Ancylobacter</taxon>
    </lineage>
</organism>
<keyword evidence="2" id="KW-1185">Reference proteome</keyword>
<accession>A0A9W6J9E5</accession>
<comment type="caution">
    <text evidence="1">The sequence shown here is derived from an EMBL/GenBank/DDBJ whole genome shotgun (WGS) entry which is preliminary data.</text>
</comment>
<protein>
    <submittedName>
        <fullName evidence="1">Uncharacterized protein</fullName>
    </submittedName>
</protein>
<evidence type="ECO:0000313" key="2">
    <source>
        <dbReference type="Proteomes" id="UP001143370"/>
    </source>
</evidence>